<reference evidence="4" key="1">
    <citation type="submission" date="2017-02" db="UniProtKB">
        <authorList>
            <consortium name="WormBaseParasite"/>
        </authorList>
    </citation>
    <scope>IDENTIFICATION</scope>
</reference>
<evidence type="ECO:0008006" key="5">
    <source>
        <dbReference type="Google" id="ProtNLM"/>
    </source>
</evidence>
<protein>
    <recommendedName>
        <fullName evidence="5">Domain of unknown function DB domain-containing protein</fullName>
    </recommendedName>
</protein>
<feature type="chain" id="PRO_5043121382" description="Domain of unknown function DB domain-containing protein" evidence="1">
    <location>
        <begin position="22"/>
        <end position="177"/>
    </location>
</feature>
<gene>
    <name evidence="2" type="ORF">ASIM_LOCUS17972</name>
</gene>
<evidence type="ECO:0000313" key="3">
    <source>
        <dbReference type="Proteomes" id="UP000267096"/>
    </source>
</evidence>
<keyword evidence="1" id="KW-0732">Signal</keyword>
<sequence length="177" mass="19709">MLVKTLLIIITLYLLFPTIHANPLNNVALQCCGSNASQCCLSHLIANEPLFGCGEPTEVSDMTVCVEELLWNESIFSYRLDECCQYLYPSECSSSCRQYLQTPTRSVASKLSFTVNCPLPDQIPLDDNCVASIKRKLHKCFGVCINRRGVHLPYEPHAHCPAVSDPEELDPCIGDEI</sequence>
<name>A0A0M3KC74_ANISI</name>
<dbReference type="WBParaSite" id="ASIM_0001857301-mRNA-1">
    <property type="protein sequence ID" value="ASIM_0001857301-mRNA-1"/>
    <property type="gene ID" value="ASIM_0001857301"/>
</dbReference>
<evidence type="ECO:0000256" key="1">
    <source>
        <dbReference type="SAM" id="SignalP"/>
    </source>
</evidence>
<evidence type="ECO:0000313" key="4">
    <source>
        <dbReference type="WBParaSite" id="ASIM_0001857301-mRNA-1"/>
    </source>
</evidence>
<reference evidence="2 3" key="2">
    <citation type="submission" date="2018-11" db="EMBL/GenBank/DDBJ databases">
        <authorList>
            <consortium name="Pathogen Informatics"/>
        </authorList>
    </citation>
    <scope>NUCLEOTIDE SEQUENCE [LARGE SCALE GENOMIC DNA]</scope>
</reference>
<dbReference type="EMBL" id="UYRR01034826">
    <property type="protein sequence ID" value="VDK62393.1"/>
    <property type="molecule type" value="Genomic_DNA"/>
</dbReference>
<accession>A0A0M3KC74</accession>
<proteinExistence type="predicted"/>
<organism evidence="4">
    <name type="scientific">Anisakis simplex</name>
    <name type="common">Herring worm</name>
    <dbReference type="NCBI Taxonomy" id="6269"/>
    <lineage>
        <taxon>Eukaryota</taxon>
        <taxon>Metazoa</taxon>
        <taxon>Ecdysozoa</taxon>
        <taxon>Nematoda</taxon>
        <taxon>Chromadorea</taxon>
        <taxon>Rhabditida</taxon>
        <taxon>Spirurina</taxon>
        <taxon>Ascaridomorpha</taxon>
        <taxon>Ascaridoidea</taxon>
        <taxon>Anisakidae</taxon>
        <taxon>Anisakis</taxon>
        <taxon>Anisakis simplex complex</taxon>
    </lineage>
</organism>
<keyword evidence="3" id="KW-1185">Reference proteome</keyword>
<feature type="signal peptide" evidence="1">
    <location>
        <begin position="1"/>
        <end position="21"/>
    </location>
</feature>
<evidence type="ECO:0000313" key="2">
    <source>
        <dbReference type="EMBL" id="VDK62393.1"/>
    </source>
</evidence>
<dbReference type="AlphaFoldDB" id="A0A0M3KC74"/>
<dbReference type="Proteomes" id="UP000267096">
    <property type="component" value="Unassembled WGS sequence"/>
</dbReference>
<dbReference type="OrthoDB" id="10450017at2759"/>